<protein>
    <submittedName>
        <fullName evidence="1">Uncharacterized protein</fullName>
    </submittedName>
</protein>
<comment type="caution">
    <text evidence="1">The sequence shown here is derived from an EMBL/GenBank/DDBJ whole genome shotgun (WGS) entry which is preliminary data.</text>
</comment>
<dbReference type="AlphaFoldDB" id="A0A443RZR9"/>
<evidence type="ECO:0000313" key="2">
    <source>
        <dbReference type="Proteomes" id="UP000288716"/>
    </source>
</evidence>
<keyword evidence="2" id="KW-1185">Reference proteome</keyword>
<reference evidence="1 2" key="1">
    <citation type="journal article" date="2018" name="Gigascience">
        <title>Genomes of trombidid mites reveal novel predicted allergens and laterally-transferred genes associated with secondary metabolism.</title>
        <authorList>
            <person name="Dong X."/>
            <person name="Chaisiri K."/>
            <person name="Xia D."/>
            <person name="Armstrong S.D."/>
            <person name="Fang Y."/>
            <person name="Donnelly M.J."/>
            <person name="Kadowaki T."/>
            <person name="McGarry J.W."/>
            <person name="Darby A.C."/>
            <person name="Makepeace B.L."/>
        </authorList>
    </citation>
    <scope>NUCLEOTIDE SEQUENCE [LARGE SCALE GENOMIC DNA]</scope>
    <source>
        <strain evidence="1">UoL-UT</strain>
    </source>
</reference>
<sequence length="39" mass="4495">MTLISAVMRRFKRNRSCNNLCFDSKICHSDATIIFISTT</sequence>
<accession>A0A443RZR9</accession>
<gene>
    <name evidence="1" type="ORF">B4U80_08037</name>
</gene>
<evidence type="ECO:0000313" key="1">
    <source>
        <dbReference type="EMBL" id="RWS20770.1"/>
    </source>
</evidence>
<proteinExistence type="predicted"/>
<name>A0A443RZR9_9ACAR</name>
<dbReference type="VEuPathDB" id="VectorBase:LDEU011270"/>
<dbReference type="EMBL" id="NCKV01015588">
    <property type="protein sequence ID" value="RWS20770.1"/>
    <property type="molecule type" value="Genomic_DNA"/>
</dbReference>
<organism evidence="1 2">
    <name type="scientific">Leptotrombidium deliense</name>
    <dbReference type="NCBI Taxonomy" id="299467"/>
    <lineage>
        <taxon>Eukaryota</taxon>
        <taxon>Metazoa</taxon>
        <taxon>Ecdysozoa</taxon>
        <taxon>Arthropoda</taxon>
        <taxon>Chelicerata</taxon>
        <taxon>Arachnida</taxon>
        <taxon>Acari</taxon>
        <taxon>Acariformes</taxon>
        <taxon>Trombidiformes</taxon>
        <taxon>Prostigmata</taxon>
        <taxon>Anystina</taxon>
        <taxon>Parasitengona</taxon>
        <taxon>Trombiculoidea</taxon>
        <taxon>Trombiculidae</taxon>
        <taxon>Leptotrombidium</taxon>
    </lineage>
</organism>
<dbReference type="Proteomes" id="UP000288716">
    <property type="component" value="Unassembled WGS sequence"/>
</dbReference>
<feature type="non-terminal residue" evidence="1">
    <location>
        <position position="39"/>
    </location>
</feature>